<dbReference type="KEGG" id="scor:J3U87_20720"/>
<dbReference type="EMBL" id="CP071793">
    <property type="protein sequence ID" value="QTD48014.1"/>
    <property type="molecule type" value="Genomic_DNA"/>
</dbReference>
<dbReference type="NCBIfam" id="NF038123">
    <property type="entry name" value="NF038123_dom"/>
    <property type="match status" value="1"/>
</dbReference>
<dbReference type="Proteomes" id="UP000663929">
    <property type="component" value="Chromosome"/>
</dbReference>
<accession>A0A8A4TFN9</accession>
<dbReference type="Gene3D" id="2.60.40.2130">
    <property type="entry name" value="F-spondin domain"/>
    <property type="match status" value="1"/>
</dbReference>
<evidence type="ECO:0000259" key="1">
    <source>
        <dbReference type="SMART" id="SM00754"/>
    </source>
</evidence>
<evidence type="ECO:0000313" key="2">
    <source>
        <dbReference type="EMBL" id="QTD48014.1"/>
    </source>
</evidence>
<dbReference type="Pfam" id="PF07452">
    <property type="entry name" value="CHRD"/>
    <property type="match status" value="1"/>
</dbReference>
<proteinExistence type="predicted"/>
<dbReference type="RefSeq" id="WP_237377677.1">
    <property type="nucleotide sequence ID" value="NZ_CP071793.1"/>
</dbReference>
<protein>
    <submittedName>
        <fullName evidence="2">Spondin domain-containing protein</fullName>
    </submittedName>
</protein>
<feature type="domain" description="CHRD" evidence="1">
    <location>
        <begin position="1"/>
        <end position="111"/>
    </location>
</feature>
<gene>
    <name evidence="2" type="ORF">J3U87_20720</name>
</gene>
<dbReference type="SMART" id="SM00754">
    <property type="entry name" value="CHRD"/>
    <property type="match status" value="1"/>
</dbReference>
<sequence length="315" mass="33063">MYKLVLTGEQETHSVETDAVGYATLVASKDLGELSVFLTHDVQNVTAAHIHEGAPGQDGGVVFDLGDGTSPIQTIIDLTDREYETLAGGNYYINVHSEAVPAGEIRAQIVGGVAPDLYEVTVTNVTKGQPFSPPLIVAHNDGERLFQAGAPASDGLAALAEDGDNMPLMTSLTANPNVFHVATCDPVPPGGSVTIEIFAYGAMRQISVLGMLVNTNDAFFAADSLRVRNPTLFKRDLFAEGTQVMAFAYDAGSEANNEDCGFIPGPACGSAGVRATEGAEGYVHVHNGIQGTADLGSAAYDWRGPVAVIHIERSE</sequence>
<reference evidence="2" key="1">
    <citation type="submission" date="2021-03" db="EMBL/GenBank/DDBJ databases">
        <title>Acanthopleuribacteraceae sp. M133.</title>
        <authorList>
            <person name="Wang G."/>
        </authorList>
    </citation>
    <scope>NUCLEOTIDE SEQUENCE</scope>
    <source>
        <strain evidence="2">M133</strain>
    </source>
</reference>
<keyword evidence="3" id="KW-1185">Reference proteome</keyword>
<evidence type="ECO:0000313" key="3">
    <source>
        <dbReference type="Proteomes" id="UP000663929"/>
    </source>
</evidence>
<dbReference type="InterPro" id="IPR009465">
    <property type="entry name" value="Spondin_N"/>
</dbReference>
<name>A0A8A4TFN9_SULCO</name>
<dbReference type="AlphaFoldDB" id="A0A8A4TFN9"/>
<dbReference type="InterPro" id="IPR038678">
    <property type="entry name" value="Spondin_N_sf"/>
</dbReference>
<organism evidence="2 3">
    <name type="scientific">Sulfidibacter corallicola</name>
    <dbReference type="NCBI Taxonomy" id="2818388"/>
    <lineage>
        <taxon>Bacteria</taxon>
        <taxon>Pseudomonadati</taxon>
        <taxon>Acidobacteriota</taxon>
        <taxon>Holophagae</taxon>
        <taxon>Acanthopleuribacterales</taxon>
        <taxon>Acanthopleuribacteraceae</taxon>
        <taxon>Sulfidibacter</taxon>
    </lineage>
</organism>
<dbReference type="InterPro" id="IPR010895">
    <property type="entry name" value="CHRD"/>
</dbReference>